<evidence type="ECO:0000313" key="1">
    <source>
        <dbReference type="EMBL" id="CDO68429.1"/>
    </source>
</evidence>
<evidence type="ECO:0008006" key="3">
    <source>
        <dbReference type="Google" id="ProtNLM"/>
    </source>
</evidence>
<comment type="caution">
    <text evidence="1">The sequence shown here is derived from an EMBL/GenBank/DDBJ whole genome shotgun (WGS) entry which is preliminary data.</text>
</comment>
<sequence length="232" mass="26370">MPGLLLVYSDPGSNVTPEEFNDWYDNEHVPLRIPIPGFQSWSRWTAVDGQHPTYPAIYDLSSPSVISQPPYADLANTRSEREKSILSRIALLDRRTYELLEPVYPPKAGDAYDPAKPGAVLSIIEVDIKPVPGAEEDFHKWYDGEHIPLLAKVPGWVRSRRFVLVDSGAIGSEAKGERPPKFLAIHEWESADVFERSDFKAASETEWTKRILGNLAVFKRRRMTLLRAWNEK</sequence>
<proteinExistence type="predicted"/>
<evidence type="ECO:0000313" key="2">
    <source>
        <dbReference type="Proteomes" id="UP000029665"/>
    </source>
</evidence>
<organism evidence="1 2">
    <name type="scientific">Pycnoporus cinnabarinus</name>
    <name type="common">Cinnabar-red polypore</name>
    <name type="synonym">Trametes cinnabarina</name>
    <dbReference type="NCBI Taxonomy" id="5643"/>
    <lineage>
        <taxon>Eukaryota</taxon>
        <taxon>Fungi</taxon>
        <taxon>Dikarya</taxon>
        <taxon>Basidiomycota</taxon>
        <taxon>Agaricomycotina</taxon>
        <taxon>Agaricomycetes</taxon>
        <taxon>Polyporales</taxon>
        <taxon>Polyporaceae</taxon>
        <taxon>Trametes</taxon>
    </lineage>
</organism>
<gene>
    <name evidence="1" type="ORF">BN946_scf184707.g10</name>
</gene>
<dbReference type="STRING" id="5643.A0A060S834"/>
<dbReference type="Proteomes" id="UP000029665">
    <property type="component" value="Unassembled WGS sequence"/>
</dbReference>
<name>A0A060S834_PYCCI</name>
<dbReference type="EMBL" id="CCBP010000014">
    <property type="protein sequence ID" value="CDO68429.1"/>
    <property type="molecule type" value="Genomic_DNA"/>
</dbReference>
<keyword evidence="2" id="KW-1185">Reference proteome</keyword>
<dbReference type="HOGENOM" id="CLU_073903_0_0_1"/>
<dbReference type="AlphaFoldDB" id="A0A060S834"/>
<accession>A0A060S834</accession>
<dbReference type="SUPFAM" id="SSF54909">
    <property type="entry name" value="Dimeric alpha+beta barrel"/>
    <property type="match status" value="2"/>
</dbReference>
<dbReference type="OMA" id="EYHDWYD"/>
<dbReference type="Gene3D" id="3.30.70.100">
    <property type="match status" value="1"/>
</dbReference>
<dbReference type="OrthoDB" id="2851338at2759"/>
<reference evidence="1" key="1">
    <citation type="submission" date="2014-01" db="EMBL/GenBank/DDBJ databases">
        <title>The genome of the white-rot fungus Pycnoporus cinnabarinus: a basidiomycete model with a versatile arsenal for lignocellulosic biomass breakdown.</title>
        <authorList>
            <person name="Levasseur A."/>
            <person name="Lomascolo A."/>
            <person name="Ruiz-Duenas F.J."/>
            <person name="Uzan E."/>
            <person name="Piumi F."/>
            <person name="Kues U."/>
            <person name="Ram A.F.J."/>
            <person name="Murat C."/>
            <person name="Haon M."/>
            <person name="Benoit I."/>
            <person name="Arfi Y."/>
            <person name="Chevret D."/>
            <person name="Drula E."/>
            <person name="Kwon M.J."/>
            <person name="Gouret P."/>
            <person name="Lesage-Meessen L."/>
            <person name="Lombard V."/>
            <person name="Mariette J."/>
            <person name="Noirot C."/>
            <person name="Park J."/>
            <person name="Patyshakuliyeva A."/>
            <person name="Wieneger R.A.B."/>
            <person name="Wosten H.A.B."/>
            <person name="Martin F."/>
            <person name="Coutinho P.M."/>
            <person name="de Vries R."/>
            <person name="Martinez A.T."/>
            <person name="Klopp C."/>
            <person name="Pontarotti P."/>
            <person name="Henrissat B."/>
            <person name="Record E."/>
        </authorList>
    </citation>
    <scope>NUCLEOTIDE SEQUENCE [LARGE SCALE GENOMIC DNA]</scope>
    <source>
        <strain evidence="1">BRFM137</strain>
    </source>
</reference>
<dbReference type="InterPro" id="IPR011008">
    <property type="entry name" value="Dimeric_a/b-barrel"/>
</dbReference>
<protein>
    <recommendedName>
        <fullName evidence="3">EthD domain-containing protein</fullName>
    </recommendedName>
</protein>